<dbReference type="NCBIfam" id="TIGR02595">
    <property type="entry name" value="PEP_CTERM"/>
    <property type="match status" value="1"/>
</dbReference>
<organism evidence="3 4">
    <name type="scientific">Nitrosomonas eutropha</name>
    <dbReference type="NCBI Taxonomy" id="916"/>
    <lineage>
        <taxon>Bacteria</taxon>
        <taxon>Pseudomonadati</taxon>
        <taxon>Pseudomonadota</taxon>
        <taxon>Betaproteobacteria</taxon>
        <taxon>Nitrosomonadales</taxon>
        <taxon>Nitrosomonadaceae</taxon>
        <taxon>Nitrosomonas</taxon>
    </lineage>
</organism>
<comment type="caution">
    <text evidence="3">The sequence shown here is derived from an EMBL/GenBank/DDBJ whole genome shotgun (WGS) entry which is preliminary data.</text>
</comment>
<reference evidence="3 4" key="1">
    <citation type="submission" date="2018-04" db="EMBL/GenBank/DDBJ databases">
        <title>Active sludge and wastewater microbial communities from Klosterneuburg, Austria.</title>
        <authorList>
            <person name="Wagner M."/>
        </authorList>
    </citation>
    <scope>NUCLEOTIDE SEQUENCE [LARGE SCALE GENOMIC DNA]</scope>
    <source>
        <strain evidence="3 4">Nm 57</strain>
    </source>
</reference>
<keyword evidence="1" id="KW-0732">Signal</keyword>
<evidence type="ECO:0000313" key="3">
    <source>
        <dbReference type="EMBL" id="PXV77255.1"/>
    </source>
</evidence>
<dbReference type="Pfam" id="PF07589">
    <property type="entry name" value="PEP-CTERM"/>
    <property type="match status" value="1"/>
</dbReference>
<accession>A0ABX5M7Z2</accession>
<dbReference type="EMBL" id="QICQ01000030">
    <property type="protein sequence ID" value="PXV77255.1"/>
    <property type="molecule type" value="Genomic_DNA"/>
</dbReference>
<keyword evidence="4" id="KW-1185">Reference proteome</keyword>
<feature type="chain" id="PRO_5045107949" evidence="1">
    <location>
        <begin position="28"/>
        <end position="305"/>
    </location>
</feature>
<dbReference type="InterPro" id="IPR013424">
    <property type="entry name" value="Ice-binding_C"/>
</dbReference>
<gene>
    <name evidence="3" type="ORF">C8R14_1306</name>
</gene>
<evidence type="ECO:0000259" key="2">
    <source>
        <dbReference type="Pfam" id="PF07589"/>
    </source>
</evidence>
<feature type="domain" description="Ice-binding protein C-terminal" evidence="2">
    <location>
        <begin position="275"/>
        <end position="297"/>
    </location>
</feature>
<proteinExistence type="predicted"/>
<evidence type="ECO:0000256" key="1">
    <source>
        <dbReference type="SAM" id="SignalP"/>
    </source>
</evidence>
<dbReference type="InterPro" id="IPR048213">
    <property type="entry name" value="EDSA_1-like"/>
</dbReference>
<dbReference type="Proteomes" id="UP000247780">
    <property type="component" value="Unassembled WGS sequence"/>
</dbReference>
<evidence type="ECO:0000313" key="4">
    <source>
        <dbReference type="Proteomes" id="UP000247780"/>
    </source>
</evidence>
<name>A0ABX5M7Z2_9PROT</name>
<dbReference type="RefSeq" id="WP_011633749.1">
    <property type="nucleotide sequence ID" value="NZ_FNYF01000012.1"/>
</dbReference>
<feature type="signal peptide" evidence="1">
    <location>
        <begin position="1"/>
        <end position="27"/>
    </location>
</feature>
<sequence>MKAKSSILALGIGVALSGMMATSQAQAGVLGSSIFEISNFFIQNADGNVPTGITINSDVRNGEIAVGLNGVNTGNTGNAGGSGNLNILPVQLGAPANILGDNSTAILPDGSGTFSRSDLFVSGTIFGTGGQGLTRSDAYALSGDNQGNANSTIANNVLATYSITVEADTSAQFVTDADVYLKAFVSNDLFNTASSANASISFSVDVKNSSGTTIFAWAPEELNRGVAAFGVAGFNDVGGFNAYTGLASGFQTLSTGVYSVTIQQKSTAREVAVNQIPEPSIIVLLGIGLVGFGFVSRSKGSSLQA</sequence>
<dbReference type="NCBIfam" id="NF041538">
    <property type="entry name" value="PEP_EDSA_1"/>
    <property type="match status" value="1"/>
</dbReference>
<protein>
    <submittedName>
        <fullName evidence="3">Secreted protein with PEP-CTERM sorting signal</fullName>
    </submittedName>
</protein>